<sequence>MGPTLSFLPPLTFGFYINLSPGFLAVPFIGYTAWPVAVLFLLLYLLVLIWAVRGRALLICAGCLVLAAPSALPFERLLGNELETISSPVFQMWQGRVIGLNYKQMLREGGERSERWKKLYENGPFTVADVLNRTELNLILNKVDELQPLWTYNLEAYPLPEFRLGDNLRVFDRPSLGTNLRARLRDRMVNAFHSEEIKLFLKMARAFEDVIGLERGAVLWEELPDSEKPGIQLQYPHVVFGANVFFKHTDGEGIDPERTPKGYDCSWDGKETVSAVLPLELPRAGGGLDWWLWDFSKEECIDPSSTLTDVRTCVAKQGSQKYVEGNMYFYSGPILHAISSWSINQQADPATSSAPYNGESRLVDRRVAVVSFYNRCLEEKTREPVWIMSSNPFYIPEGEFLKLNSLELKLKQ</sequence>
<feature type="transmembrane region" description="Helical" evidence="1">
    <location>
        <begin position="56"/>
        <end position="74"/>
    </location>
</feature>
<feature type="transmembrane region" description="Helical" evidence="1">
    <location>
        <begin position="28"/>
        <end position="49"/>
    </location>
</feature>
<keyword evidence="3" id="KW-1185">Reference proteome</keyword>
<dbReference type="EMBL" id="BRXY01000095">
    <property type="protein sequence ID" value="GMH64515.1"/>
    <property type="molecule type" value="Genomic_DNA"/>
</dbReference>
<organism evidence="2 3">
    <name type="scientific">Triparma strigata</name>
    <dbReference type="NCBI Taxonomy" id="1606541"/>
    <lineage>
        <taxon>Eukaryota</taxon>
        <taxon>Sar</taxon>
        <taxon>Stramenopiles</taxon>
        <taxon>Ochrophyta</taxon>
        <taxon>Bolidophyceae</taxon>
        <taxon>Parmales</taxon>
        <taxon>Triparmaceae</taxon>
        <taxon>Triparma</taxon>
    </lineage>
</organism>
<dbReference type="OrthoDB" id="10336440at2759"/>
<keyword evidence="1" id="KW-0472">Membrane</keyword>
<proteinExistence type="predicted"/>
<dbReference type="AlphaFoldDB" id="A0A9W7A6W0"/>
<dbReference type="Proteomes" id="UP001165085">
    <property type="component" value="Unassembled WGS sequence"/>
</dbReference>
<keyword evidence="1" id="KW-0812">Transmembrane</keyword>
<evidence type="ECO:0000313" key="3">
    <source>
        <dbReference type="Proteomes" id="UP001165085"/>
    </source>
</evidence>
<gene>
    <name evidence="2" type="ORF">TrST_g101</name>
</gene>
<comment type="caution">
    <text evidence="2">The sequence shown here is derived from an EMBL/GenBank/DDBJ whole genome shotgun (WGS) entry which is preliminary data.</text>
</comment>
<evidence type="ECO:0000256" key="1">
    <source>
        <dbReference type="SAM" id="Phobius"/>
    </source>
</evidence>
<keyword evidence="1" id="KW-1133">Transmembrane helix</keyword>
<accession>A0A9W7A6W0</accession>
<evidence type="ECO:0000313" key="2">
    <source>
        <dbReference type="EMBL" id="GMH64515.1"/>
    </source>
</evidence>
<reference evidence="3" key="1">
    <citation type="journal article" date="2023" name="Commun. Biol.">
        <title>Genome analysis of Parmales, the sister group of diatoms, reveals the evolutionary specialization of diatoms from phago-mixotrophs to photoautotrophs.</title>
        <authorList>
            <person name="Ban H."/>
            <person name="Sato S."/>
            <person name="Yoshikawa S."/>
            <person name="Yamada K."/>
            <person name="Nakamura Y."/>
            <person name="Ichinomiya M."/>
            <person name="Sato N."/>
            <person name="Blanc-Mathieu R."/>
            <person name="Endo H."/>
            <person name="Kuwata A."/>
            <person name="Ogata H."/>
        </authorList>
    </citation>
    <scope>NUCLEOTIDE SEQUENCE [LARGE SCALE GENOMIC DNA]</scope>
    <source>
        <strain evidence="3">NIES 3701</strain>
    </source>
</reference>
<protein>
    <submittedName>
        <fullName evidence="2">Uncharacterized protein</fullName>
    </submittedName>
</protein>
<name>A0A9W7A6W0_9STRA</name>